<name>A0ABD5R955_9EURY</name>
<proteinExistence type="predicted"/>
<protein>
    <submittedName>
        <fullName evidence="4">Helix-turn-helix domain-containing protein</fullName>
    </submittedName>
</protein>
<dbReference type="InterPro" id="IPR007050">
    <property type="entry name" value="HTH_bacterioopsin"/>
</dbReference>
<keyword evidence="5" id="KW-1185">Reference proteome</keyword>
<dbReference type="EMBL" id="JBHSKX010000001">
    <property type="protein sequence ID" value="MFC5366541.1"/>
    <property type="molecule type" value="Genomic_DNA"/>
</dbReference>
<evidence type="ECO:0000256" key="2">
    <source>
        <dbReference type="ARBA" id="ARBA00023163"/>
    </source>
</evidence>
<dbReference type="PANTHER" id="PTHR34236">
    <property type="entry name" value="DIMETHYL SULFOXIDE REDUCTASE TRANSCRIPTIONAL ACTIVATOR"/>
    <property type="match status" value="1"/>
</dbReference>
<organism evidence="4 5">
    <name type="scientific">Salinirubrum litoreum</name>
    <dbReference type="NCBI Taxonomy" id="1126234"/>
    <lineage>
        <taxon>Archaea</taxon>
        <taxon>Methanobacteriati</taxon>
        <taxon>Methanobacteriota</taxon>
        <taxon>Stenosarchaea group</taxon>
        <taxon>Halobacteria</taxon>
        <taxon>Halobacteriales</taxon>
        <taxon>Haloferacaceae</taxon>
        <taxon>Salinirubrum</taxon>
    </lineage>
</organism>
<dbReference type="Pfam" id="PF04967">
    <property type="entry name" value="HTH_10"/>
    <property type="match status" value="1"/>
</dbReference>
<comment type="caution">
    <text evidence="4">The sequence shown here is derived from an EMBL/GenBank/DDBJ whole genome shotgun (WGS) entry which is preliminary data.</text>
</comment>
<accession>A0ABD5R955</accession>
<dbReference type="PANTHER" id="PTHR34236:SF1">
    <property type="entry name" value="DIMETHYL SULFOXIDE REDUCTASE TRANSCRIPTIONAL ACTIVATOR"/>
    <property type="match status" value="1"/>
</dbReference>
<evidence type="ECO:0000313" key="5">
    <source>
        <dbReference type="Proteomes" id="UP001596201"/>
    </source>
</evidence>
<gene>
    <name evidence="4" type="ORF">ACFPJ5_06285</name>
</gene>
<evidence type="ECO:0000259" key="3">
    <source>
        <dbReference type="Pfam" id="PF04967"/>
    </source>
</evidence>
<dbReference type="RefSeq" id="WP_227228115.1">
    <property type="nucleotide sequence ID" value="NZ_JAJCVJ010000001.1"/>
</dbReference>
<dbReference type="AlphaFoldDB" id="A0ABD5R955"/>
<keyword evidence="1" id="KW-0805">Transcription regulation</keyword>
<evidence type="ECO:0000256" key="1">
    <source>
        <dbReference type="ARBA" id="ARBA00023015"/>
    </source>
</evidence>
<feature type="domain" description="HTH bat-type" evidence="3">
    <location>
        <begin position="150"/>
        <end position="201"/>
    </location>
</feature>
<evidence type="ECO:0000313" key="4">
    <source>
        <dbReference type="EMBL" id="MFC5366541.1"/>
    </source>
</evidence>
<sequence>MLNARLRVALPPDTWISDVSQGFPNAEFRLLTGVALDDGALELGEVLGDAAESAVEAVRSHPNVADYNLLYADERRALGRYRTSDAGLYELAADTTFPPEYPVIVRDGWFVYELSGTRQEFDALRTTLDEAGLRYELLSLVTRSESSGLLTDRQREVLGVAQRAGYYEVPRRTTLQTVAERVDIDKSTASEILRRAEGRLVDWYLREEADR</sequence>
<dbReference type="Proteomes" id="UP001596201">
    <property type="component" value="Unassembled WGS sequence"/>
</dbReference>
<reference evidence="4 5" key="1">
    <citation type="journal article" date="2019" name="Int. J. Syst. Evol. Microbiol.">
        <title>The Global Catalogue of Microorganisms (GCM) 10K type strain sequencing project: providing services to taxonomists for standard genome sequencing and annotation.</title>
        <authorList>
            <consortium name="The Broad Institute Genomics Platform"/>
            <consortium name="The Broad Institute Genome Sequencing Center for Infectious Disease"/>
            <person name="Wu L."/>
            <person name="Ma J."/>
        </authorList>
    </citation>
    <scope>NUCLEOTIDE SEQUENCE [LARGE SCALE GENOMIC DNA]</scope>
    <source>
        <strain evidence="4 5">CGMCC 1.12237</strain>
    </source>
</reference>
<keyword evidence="2" id="KW-0804">Transcription</keyword>